<dbReference type="EMBL" id="JASSVS010000034">
    <property type="protein sequence ID" value="MDL0434020.1"/>
    <property type="molecule type" value="Genomic_DNA"/>
</dbReference>
<dbReference type="RefSeq" id="WP_285394091.1">
    <property type="nucleotide sequence ID" value="NZ_JASSVS010000034.1"/>
</dbReference>
<reference evidence="1 2" key="1">
    <citation type="submission" date="2023-06" db="EMBL/GenBank/DDBJ databases">
        <title>Marinobacter azerbaijanicus a moderately halophilic, isolated from Urmia Lake in Azerbaijan region of Iran.</title>
        <authorList>
            <person name="Sanchez-Porro C."/>
            <person name="Aghdam E.M."/>
            <person name="Saheb S.M."/>
            <person name="Tarhriz V."/>
            <person name="Kazemi E."/>
            <person name="Ammozegar M.A."/>
            <person name="Ventosa A."/>
            <person name="Hejazi M.S."/>
        </authorList>
    </citation>
    <scope>NUCLEOTIDE SEQUENCE [LARGE SCALE GENOMIC DNA]</scope>
    <source>
        <strain evidence="1 2">TBZ242</strain>
    </source>
</reference>
<dbReference type="Proteomes" id="UP001227964">
    <property type="component" value="Unassembled WGS sequence"/>
</dbReference>
<name>A0ABT7IIL2_9GAMM</name>
<evidence type="ECO:0000313" key="1">
    <source>
        <dbReference type="EMBL" id="MDL0434020.1"/>
    </source>
</evidence>
<proteinExistence type="predicted"/>
<comment type="caution">
    <text evidence="1">The sequence shown here is derived from an EMBL/GenBank/DDBJ whole genome shotgun (WGS) entry which is preliminary data.</text>
</comment>
<keyword evidence="2" id="KW-1185">Reference proteome</keyword>
<evidence type="ECO:0000313" key="2">
    <source>
        <dbReference type="Proteomes" id="UP001227964"/>
    </source>
</evidence>
<sequence length="60" mass="6997">MNKPKEQLASWHADIVKLQRLRQAGWFDKGYLVLCFAYEKDSSWEVKLKTEVNKLNGTAL</sequence>
<accession>A0ABT7IIL2</accession>
<gene>
    <name evidence="1" type="ORF">QPM17_23035</name>
</gene>
<protein>
    <submittedName>
        <fullName evidence="1">Uncharacterized protein</fullName>
    </submittedName>
</protein>
<organism evidence="1 2">
    <name type="scientific">Marinobacter azerbaijanicus</name>
    <dbReference type="NCBI Taxonomy" id="3050455"/>
    <lineage>
        <taxon>Bacteria</taxon>
        <taxon>Pseudomonadati</taxon>
        <taxon>Pseudomonadota</taxon>
        <taxon>Gammaproteobacteria</taxon>
        <taxon>Pseudomonadales</taxon>
        <taxon>Marinobacteraceae</taxon>
        <taxon>Marinobacter</taxon>
    </lineage>
</organism>